<gene>
    <name evidence="7" type="ORF">FSCOSCO3_A009730</name>
</gene>
<dbReference type="Gene3D" id="3.10.100.10">
    <property type="entry name" value="Mannose-Binding Protein A, subunit A"/>
    <property type="match status" value="1"/>
</dbReference>
<dbReference type="SMART" id="SM00034">
    <property type="entry name" value="CLECT"/>
    <property type="match status" value="1"/>
</dbReference>
<dbReference type="EMBL" id="CAWUFR010000120">
    <property type="protein sequence ID" value="CAK6968482.1"/>
    <property type="molecule type" value="Genomic_DNA"/>
</dbReference>
<dbReference type="InterPro" id="IPR016186">
    <property type="entry name" value="C-type_lectin-like/link_sf"/>
</dbReference>
<keyword evidence="2" id="KW-1015">Disulfide bond</keyword>
<dbReference type="GO" id="GO:0030246">
    <property type="term" value="F:carbohydrate binding"/>
    <property type="evidence" value="ECO:0007669"/>
    <property type="project" value="UniProtKB-KW"/>
</dbReference>
<dbReference type="PROSITE" id="PS50041">
    <property type="entry name" value="C_TYPE_LECTIN_2"/>
    <property type="match status" value="1"/>
</dbReference>
<evidence type="ECO:0000256" key="4">
    <source>
        <dbReference type="SAM" id="MobiDB-lite"/>
    </source>
</evidence>
<feature type="compositionally biased region" description="Polar residues" evidence="4">
    <location>
        <begin position="13"/>
        <end position="26"/>
    </location>
</feature>
<keyword evidence="5" id="KW-0472">Membrane</keyword>
<evidence type="ECO:0000256" key="3">
    <source>
        <dbReference type="SAM" id="Coils"/>
    </source>
</evidence>
<feature type="domain" description="C-type lectin" evidence="6">
    <location>
        <begin position="103"/>
        <end position="225"/>
    </location>
</feature>
<feature type="coiled-coil region" evidence="3">
    <location>
        <begin position="62"/>
        <end position="89"/>
    </location>
</feature>
<keyword evidence="8" id="KW-1185">Reference proteome</keyword>
<dbReference type="InterPro" id="IPR016187">
    <property type="entry name" value="CTDL_fold"/>
</dbReference>
<keyword evidence="5" id="KW-1133">Transmembrane helix</keyword>
<organism evidence="7 8">
    <name type="scientific">Scomber scombrus</name>
    <name type="common">Atlantic mackerel</name>
    <name type="synonym">Scomber vernalis</name>
    <dbReference type="NCBI Taxonomy" id="13677"/>
    <lineage>
        <taxon>Eukaryota</taxon>
        <taxon>Metazoa</taxon>
        <taxon>Chordata</taxon>
        <taxon>Craniata</taxon>
        <taxon>Vertebrata</taxon>
        <taxon>Euteleostomi</taxon>
        <taxon>Actinopterygii</taxon>
        <taxon>Neopterygii</taxon>
        <taxon>Teleostei</taxon>
        <taxon>Neoteleostei</taxon>
        <taxon>Acanthomorphata</taxon>
        <taxon>Pelagiaria</taxon>
        <taxon>Scombriformes</taxon>
        <taxon>Scombridae</taxon>
        <taxon>Scomber</taxon>
    </lineage>
</organism>
<accession>A0AAV1P9F4</accession>
<feature type="region of interest" description="Disordered" evidence="4">
    <location>
        <begin position="9"/>
        <end position="28"/>
    </location>
</feature>
<comment type="caution">
    <text evidence="7">The sequence shown here is derived from an EMBL/GenBank/DDBJ whole genome shotgun (WGS) entry which is preliminary data.</text>
</comment>
<feature type="transmembrane region" description="Helical" evidence="5">
    <location>
        <begin position="35"/>
        <end position="58"/>
    </location>
</feature>
<protein>
    <submittedName>
        <fullName evidence="7">CD209 antigen-like protein E</fullName>
    </submittedName>
</protein>
<dbReference type="CDD" id="cd03590">
    <property type="entry name" value="CLECT_DC-SIGN_like"/>
    <property type="match status" value="1"/>
</dbReference>
<reference evidence="7 8" key="1">
    <citation type="submission" date="2024-01" db="EMBL/GenBank/DDBJ databases">
        <authorList>
            <person name="Alioto T."/>
            <person name="Alioto T."/>
            <person name="Gomez Garrido J."/>
        </authorList>
    </citation>
    <scope>NUCLEOTIDE SEQUENCE [LARGE SCALE GENOMIC DNA]</scope>
</reference>
<keyword evidence="1" id="KW-0430">Lectin</keyword>
<dbReference type="AlphaFoldDB" id="A0AAV1P9F4"/>
<dbReference type="InterPro" id="IPR033989">
    <property type="entry name" value="CD209-like_CTLD"/>
</dbReference>
<dbReference type="InterPro" id="IPR018378">
    <property type="entry name" value="C-type_lectin_CS"/>
</dbReference>
<evidence type="ECO:0000313" key="8">
    <source>
        <dbReference type="Proteomes" id="UP001314229"/>
    </source>
</evidence>
<dbReference type="InterPro" id="IPR001304">
    <property type="entry name" value="C-type_lectin-like"/>
</dbReference>
<evidence type="ECO:0000256" key="2">
    <source>
        <dbReference type="ARBA" id="ARBA00023157"/>
    </source>
</evidence>
<dbReference type="Pfam" id="PF00059">
    <property type="entry name" value="Lectin_C"/>
    <property type="match status" value="1"/>
</dbReference>
<proteinExistence type="predicted"/>
<sequence length="230" mass="25809">MEEIYVNVEENKSVASRPSTNQTGPRSSERRFHGAVVLCLGLLSVFLLAGLIGLGVHYSNEIHGLTEERDLLKANLNETTEELHRLQSLSKQNQTCPAGWKMFGCSCYLLSSERRSWSTGRQDCRERGAHLVVINSPKEQKFSSTITKVETEIWIGLSDGDTEGTWKWIDGRPLTLSYWETDEPNNGGEDPQGGEEDCAHIRTGKKTVENWNDVPCGTSLHWICEKNVDV</sequence>
<keyword evidence="3" id="KW-0175">Coiled coil</keyword>
<name>A0AAV1P9F4_SCOSC</name>
<dbReference type="PANTHER" id="PTHR22803">
    <property type="entry name" value="MANNOSE, PHOSPHOLIPASE, LECTIN RECEPTOR RELATED"/>
    <property type="match status" value="1"/>
</dbReference>
<evidence type="ECO:0000256" key="1">
    <source>
        <dbReference type="ARBA" id="ARBA00022734"/>
    </source>
</evidence>
<dbReference type="Proteomes" id="UP001314229">
    <property type="component" value="Unassembled WGS sequence"/>
</dbReference>
<dbReference type="SUPFAM" id="SSF56436">
    <property type="entry name" value="C-type lectin-like"/>
    <property type="match status" value="1"/>
</dbReference>
<keyword evidence="5" id="KW-0812">Transmembrane</keyword>
<evidence type="ECO:0000259" key="6">
    <source>
        <dbReference type="PROSITE" id="PS50041"/>
    </source>
</evidence>
<evidence type="ECO:0000313" key="7">
    <source>
        <dbReference type="EMBL" id="CAK6968482.1"/>
    </source>
</evidence>
<evidence type="ECO:0000256" key="5">
    <source>
        <dbReference type="SAM" id="Phobius"/>
    </source>
</evidence>
<dbReference type="InterPro" id="IPR050111">
    <property type="entry name" value="C-type_lectin/snaclec_domain"/>
</dbReference>
<dbReference type="PROSITE" id="PS00615">
    <property type="entry name" value="C_TYPE_LECTIN_1"/>
    <property type="match status" value="1"/>
</dbReference>